<dbReference type="NCBIfam" id="TIGR02532">
    <property type="entry name" value="IV_pilin_GFxxxE"/>
    <property type="match status" value="1"/>
</dbReference>
<dbReference type="PROSITE" id="PS00409">
    <property type="entry name" value="PROKAR_NTER_METHYL"/>
    <property type="match status" value="1"/>
</dbReference>
<reference evidence="2 3" key="1">
    <citation type="submission" date="2019-02" db="EMBL/GenBank/DDBJ databases">
        <title>Deep-cultivation of Planctomycetes and their phenomic and genomic characterization uncovers novel biology.</title>
        <authorList>
            <person name="Wiegand S."/>
            <person name="Jogler M."/>
            <person name="Boedeker C."/>
            <person name="Pinto D."/>
            <person name="Vollmers J."/>
            <person name="Rivas-Marin E."/>
            <person name="Kohn T."/>
            <person name="Peeters S.H."/>
            <person name="Heuer A."/>
            <person name="Rast P."/>
            <person name="Oberbeckmann S."/>
            <person name="Bunk B."/>
            <person name="Jeske O."/>
            <person name="Meyerdierks A."/>
            <person name="Storesund J.E."/>
            <person name="Kallscheuer N."/>
            <person name="Luecker S."/>
            <person name="Lage O.M."/>
            <person name="Pohl T."/>
            <person name="Merkel B.J."/>
            <person name="Hornburger P."/>
            <person name="Mueller R.-W."/>
            <person name="Bruemmer F."/>
            <person name="Labrenz M."/>
            <person name="Spormann A.M."/>
            <person name="Op den Camp H."/>
            <person name="Overmann J."/>
            <person name="Amann R."/>
            <person name="Jetten M.S.M."/>
            <person name="Mascher T."/>
            <person name="Medema M.H."/>
            <person name="Devos D.P."/>
            <person name="Kaster A.-K."/>
            <person name="Ovreas L."/>
            <person name="Rohde M."/>
            <person name="Galperin M.Y."/>
            <person name="Jogler C."/>
        </authorList>
    </citation>
    <scope>NUCLEOTIDE SEQUENCE [LARGE SCALE GENOMIC DNA]</scope>
    <source>
        <strain evidence="2 3">V22</strain>
    </source>
</reference>
<dbReference type="InterPro" id="IPR011453">
    <property type="entry name" value="DUF1559"/>
</dbReference>
<organism evidence="2 3">
    <name type="scientific">Calycomorphotria hydatis</name>
    <dbReference type="NCBI Taxonomy" id="2528027"/>
    <lineage>
        <taxon>Bacteria</taxon>
        <taxon>Pseudomonadati</taxon>
        <taxon>Planctomycetota</taxon>
        <taxon>Planctomycetia</taxon>
        <taxon>Planctomycetales</taxon>
        <taxon>Planctomycetaceae</taxon>
        <taxon>Calycomorphotria</taxon>
    </lineage>
</organism>
<feature type="domain" description="DUF1559" evidence="1">
    <location>
        <begin position="33"/>
        <end position="315"/>
    </location>
</feature>
<dbReference type="KEGG" id="chya:V22_37090"/>
<dbReference type="SUPFAM" id="SSF54523">
    <property type="entry name" value="Pili subunits"/>
    <property type="match status" value="1"/>
</dbReference>
<dbReference type="OrthoDB" id="255848at2"/>
<accession>A0A517TDJ8</accession>
<dbReference type="Gene3D" id="3.30.700.10">
    <property type="entry name" value="Glycoprotein, Type 4 Pilin"/>
    <property type="match status" value="1"/>
</dbReference>
<evidence type="ECO:0000313" key="2">
    <source>
        <dbReference type="EMBL" id="QDT66442.1"/>
    </source>
</evidence>
<dbReference type="Pfam" id="PF07963">
    <property type="entry name" value="N_methyl"/>
    <property type="match status" value="1"/>
</dbReference>
<name>A0A517TDJ8_9PLAN</name>
<dbReference type="NCBIfam" id="TIGR04294">
    <property type="entry name" value="pre_pil_HX9DG"/>
    <property type="match status" value="1"/>
</dbReference>
<dbReference type="Proteomes" id="UP000319976">
    <property type="component" value="Chromosome"/>
</dbReference>
<protein>
    <recommendedName>
        <fullName evidence="1">DUF1559 domain-containing protein</fullName>
    </recommendedName>
</protein>
<sequence>MRVSPTRGFTLVELLVVIAVISTLIALLLPAVQQAREAARRSQCKNNLKQLALAMHNYHDGHRTFPPGICIAVPPDGSAVTARCSQMNPSWGMYLTPFLELSAVYNDQAFEQNGAQWNGTNSVICNTWGLIRYPPSDANHLTKTFSVFLCPTDTQATRGPNSRNMGRASYLGVNGDNNLTYGQGRTLNELEGILYANSKVRMRDITDGTSNTMMIGEVSDLQYYYHSATDVSTRYDSGGTWGAAWDFKHDDMVVRDAYYLRPINRSYPDPSIGASTALGGNPGSGNNDGFGSMHVGGAQFAFADGSVHFLSENIDCRQASGSTPKGTYQLLSDKADGVVVGEF</sequence>
<dbReference type="AlphaFoldDB" id="A0A517TDJ8"/>
<dbReference type="InterPro" id="IPR012902">
    <property type="entry name" value="N_methyl_site"/>
</dbReference>
<dbReference type="PANTHER" id="PTHR30093:SF2">
    <property type="entry name" value="TYPE II SECRETION SYSTEM PROTEIN H"/>
    <property type="match status" value="1"/>
</dbReference>
<dbReference type="InterPro" id="IPR027558">
    <property type="entry name" value="Pre_pil_HX9DG_C"/>
</dbReference>
<keyword evidence="3" id="KW-1185">Reference proteome</keyword>
<dbReference type="RefSeq" id="WP_145265528.1">
    <property type="nucleotide sequence ID" value="NZ_CP036316.1"/>
</dbReference>
<dbReference type="InterPro" id="IPR045584">
    <property type="entry name" value="Pilin-like"/>
</dbReference>
<dbReference type="EMBL" id="CP036316">
    <property type="protein sequence ID" value="QDT66442.1"/>
    <property type="molecule type" value="Genomic_DNA"/>
</dbReference>
<evidence type="ECO:0000313" key="3">
    <source>
        <dbReference type="Proteomes" id="UP000319976"/>
    </source>
</evidence>
<proteinExistence type="predicted"/>
<dbReference type="PANTHER" id="PTHR30093">
    <property type="entry name" value="GENERAL SECRETION PATHWAY PROTEIN G"/>
    <property type="match status" value="1"/>
</dbReference>
<evidence type="ECO:0000259" key="1">
    <source>
        <dbReference type="Pfam" id="PF07596"/>
    </source>
</evidence>
<dbReference type="Pfam" id="PF07596">
    <property type="entry name" value="SBP_bac_10"/>
    <property type="match status" value="1"/>
</dbReference>
<gene>
    <name evidence="2" type="ORF">V22_37090</name>
</gene>